<protein>
    <submittedName>
        <fullName evidence="1">Uncharacterized protein</fullName>
    </submittedName>
</protein>
<dbReference type="AlphaFoldDB" id="W4KED7"/>
<proteinExistence type="predicted"/>
<keyword evidence="2" id="KW-1185">Reference proteome</keyword>
<dbReference type="Proteomes" id="UP000030671">
    <property type="component" value="Unassembled WGS sequence"/>
</dbReference>
<dbReference type="HOGENOM" id="CLU_3037926_0_0_1"/>
<reference evidence="1 2" key="1">
    <citation type="journal article" date="2012" name="New Phytol.">
        <title>Insight into trade-off between wood decay and parasitism from the genome of a fungal forest pathogen.</title>
        <authorList>
            <person name="Olson A."/>
            <person name="Aerts A."/>
            <person name="Asiegbu F."/>
            <person name="Belbahri L."/>
            <person name="Bouzid O."/>
            <person name="Broberg A."/>
            <person name="Canback B."/>
            <person name="Coutinho P.M."/>
            <person name="Cullen D."/>
            <person name="Dalman K."/>
            <person name="Deflorio G."/>
            <person name="van Diepen L.T."/>
            <person name="Dunand C."/>
            <person name="Duplessis S."/>
            <person name="Durling M."/>
            <person name="Gonthier P."/>
            <person name="Grimwood J."/>
            <person name="Fossdal C.G."/>
            <person name="Hansson D."/>
            <person name="Henrissat B."/>
            <person name="Hietala A."/>
            <person name="Himmelstrand K."/>
            <person name="Hoffmeister D."/>
            <person name="Hogberg N."/>
            <person name="James T.Y."/>
            <person name="Karlsson M."/>
            <person name="Kohler A."/>
            <person name="Kues U."/>
            <person name="Lee Y.H."/>
            <person name="Lin Y.C."/>
            <person name="Lind M."/>
            <person name="Lindquist E."/>
            <person name="Lombard V."/>
            <person name="Lucas S."/>
            <person name="Lunden K."/>
            <person name="Morin E."/>
            <person name="Murat C."/>
            <person name="Park J."/>
            <person name="Raffaello T."/>
            <person name="Rouze P."/>
            <person name="Salamov A."/>
            <person name="Schmutz J."/>
            <person name="Solheim H."/>
            <person name="Stahlberg J."/>
            <person name="Velez H."/>
            <person name="de Vries R.P."/>
            <person name="Wiebenga A."/>
            <person name="Woodward S."/>
            <person name="Yakovlev I."/>
            <person name="Garbelotto M."/>
            <person name="Martin F."/>
            <person name="Grigoriev I.V."/>
            <person name="Stenlid J."/>
        </authorList>
    </citation>
    <scope>NUCLEOTIDE SEQUENCE [LARGE SCALE GENOMIC DNA]</scope>
    <source>
        <strain evidence="1 2">TC 32-1</strain>
    </source>
</reference>
<feature type="non-terminal residue" evidence="1">
    <location>
        <position position="55"/>
    </location>
</feature>
<accession>W4KED7</accession>
<dbReference type="STRING" id="747525.W4KED7"/>
<dbReference type="EMBL" id="KI925456">
    <property type="protein sequence ID" value="ETW84212.1"/>
    <property type="molecule type" value="Genomic_DNA"/>
</dbReference>
<evidence type="ECO:0000313" key="2">
    <source>
        <dbReference type="Proteomes" id="UP000030671"/>
    </source>
</evidence>
<dbReference type="KEGG" id="hir:HETIRDRAFT_248196"/>
<dbReference type="GeneID" id="20669234"/>
<sequence length="55" mass="6257">PEMVTIAVKKGGRIDIVADAWHLEQDCHYEWHLAFPLRTVDMTSLRATFNDSGTL</sequence>
<dbReference type="RefSeq" id="XP_009543908.1">
    <property type="nucleotide sequence ID" value="XM_009545613.1"/>
</dbReference>
<organism evidence="1 2">
    <name type="scientific">Heterobasidion irregulare (strain TC 32-1)</name>
    <dbReference type="NCBI Taxonomy" id="747525"/>
    <lineage>
        <taxon>Eukaryota</taxon>
        <taxon>Fungi</taxon>
        <taxon>Dikarya</taxon>
        <taxon>Basidiomycota</taxon>
        <taxon>Agaricomycotina</taxon>
        <taxon>Agaricomycetes</taxon>
        <taxon>Russulales</taxon>
        <taxon>Bondarzewiaceae</taxon>
        <taxon>Heterobasidion</taxon>
        <taxon>Heterobasidion annosum species complex</taxon>
    </lineage>
</organism>
<evidence type="ECO:0000313" key="1">
    <source>
        <dbReference type="EMBL" id="ETW84212.1"/>
    </source>
</evidence>
<dbReference type="OrthoDB" id="3253535at2759"/>
<dbReference type="InParanoid" id="W4KED7"/>
<gene>
    <name evidence="1" type="ORF">HETIRDRAFT_248196</name>
</gene>
<name>W4KED7_HETIT</name>
<feature type="non-terminal residue" evidence="1">
    <location>
        <position position="1"/>
    </location>
</feature>